<dbReference type="KEGG" id="psco:LY89DRAFT_240731"/>
<dbReference type="InParanoid" id="A0A194WTH0"/>
<name>A0A194WTH0_MOLSC</name>
<protein>
    <submittedName>
        <fullName evidence="3">Uncharacterized protein</fullName>
    </submittedName>
</protein>
<dbReference type="EMBL" id="KQ947427">
    <property type="protein sequence ID" value="KUJ11261.1"/>
    <property type="molecule type" value="Genomic_DNA"/>
</dbReference>
<accession>A0A194WTH0</accession>
<feature type="chain" id="PRO_5008267502" evidence="2">
    <location>
        <begin position="18"/>
        <end position="200"/>
    </location>
</feature>
<evidence type="ECO:0000313" key="4">
    <source>
        <dbReference type="Proteomes" id="UP000070700"/>
    </source>
</evidence>
<proteinExistence type="predicted"/>
<dbReference type="RefSeq" id="XP_018065616.1">
    <property type="nucleotide sequence ID" value="XM_018206110.1"/>
</dbReference>
<dbReference type="Proteomes" id="UP000070700">
    <property type="component" value="Unassembled WGS sequence"/>
</dbReference>
<feature type="signal peptide" evidence="2">
    <location>
        <begin position="1"/>
        <end position="17"/>
    </location>
</feature>
<evidence type="ECO:0000313" key="3">
    <source>
        <dbReference type="EMBL" id="KUJ11261.1"/>
    </source>
</evidence>
<sequence>MRLKIIALLTLSTVTLACCGNKGVTSCCGKGKCNIFCCNCNGGCDKSCKPVELPICWAWDGGTICDNPDGSTSMSGGGPKVPKVPPKPNGKLAAEAPIIRVSADAPNVALCGGAMDEKPVDPTNKSEAGPKVSRVTPEGVSEDDNAMHQAVDGHGKGFFTFNEFLKYLGEERTPELEEYFDKYVNLWLLISSYESTNTSS</sequence>
<organism evidence="3 4">
    <name type="scientific">Mollisia scopiformis</name>
    <name type="common">Conifer needle endophyte fungus</name>
    <name type="synonym">Phialocephala scopiformis</name>
    <dbReference type="NCBI Taxonomy" id="149040"/>
    <lineage>
        <taxon>Eukaryota</taxon>
        <taxon>Fungi</taxon>
        <taxon>Dikarya</taxon>
        <taxon>Ascomycota</taxon>
        <taxon>Pezizomycotina</taxon>
        <taxon>Leotiomycetes</taxon>
        <taxon>Helotiales</taxon>
        <taxon>Mollisiaceae</taxon>
        <taxon>Mollisia</taxon>
    </lineage>
</organism>
<dbReference type="PROSITE" id="PS51257">
    <property type="entry name" value="PROKAR_LIPOPROTEIN"/>
    <property type="match status" value="1"/>
</dbReference>
<keyword evidence="2" id="KW-0732">Signal</keyword>
<dbReference type="GeneID" id="28815836"/>
<gene>
    <name evidence="3" type="ORF">LY89DRAFT_240731</name>
</gene>
<feature type="region of interest" description="Disordered" evidence="1">
    <location>
        <begin position="119"/>
        <end position="142"/>
    </location>
</feature>
<dbReference type="AlphaFoldDB" id="A0A194WTH0"/>
<reference evidence="3 4" key="1">
    <citation type="submission" date="2015-10" db="EMBL/GenBank/DDBJ databases">
        <title>Full genome of DAOMC 229536 Phialocephala scopiformis, a fungal endophyte of spruce producing the potent anti-insectan compound rugulosin.</title>
        <authorList>
            <consortium name="DOE Joint Genome Institute"/>
            <person name="Walker A.K."/>
            <person name="Frasz S.L."/>
            <person name="Seifert K.A."/>
            <person name="Miller J.D."/>
            <person name="Mondo S.J."/>
            <person name="Labutti K."/>
            <person name="Lipzen A."/>
            <person name="Dockter R."/>
            <person name="Kennedy M."/>
            <person name="Grigoriev I.V."/>
            <person name="Spatafora J.W."/>
        </authorList>
    </citation>
    <scope>NUCLEOTIDE SEQUENCE [LARGE SCALE GENOMIC DNA]</scope>
    <source>
        <strain evidence="3 4">CBS 120377</strain>
    </source>
</reference>
<evidence type="ECO:0000256" key="1">
    <source>
        <dbReference type="SAM" id="MobiDB-lite"/>
    </source>
</evidence>
<dbReference type="OrthoDB" id="293868at2759"/>
<keyword evidence="4" id="KW-1185">Reference proteome</keyword>
<dbReference type="STRING" id="149040.A0A194WTH0"/>
<evidence type="ECO:0000256" key="2">
    <source>
        <dbReference type="SAM" id="SignalP"/>
    </source>
</evidence>